<dbReference type="Proteomes" id="UP001235939">
    <property type="component" value="Chromosome 12"/>
</dbReference>
<dbReference type="InterPro" id="IPR043502">
    <property type="entry name" value="DNA/RNA_pol_sf"/>
</dbReference>
<dbReference type="PANTHER" id="PTHR11439">
    <property type="entry name" value="GAG-POL-RELATED RETROTRANSPOSON"/>
    <property type="match status" value="1"/>
</dbReference>
<evidence type="ECO:0000313" key="3">
    <source>
        <dbReference type="Proteomes" id="UP001235939"/>
    </source>
</evidence>
<dbReference type="EMBL" id="CP092874">
    <property type="protein sequence ID" value="UYV75258.1"/>
    <property type="molecule type" value="Genomic_DNA"/>
</dbReference>
<dbReference type="CDD" id="cd09272">
    <property type="entry name" value="RNase_HI_RT_Ty1"/>
    <property type="match status" value="1"/>
</dbReference>
<name>A0ABY6L292_9ARAC</name>
<evidence type="ECO:0000256" key="1">
    <source>
        <dbReference type="SAM" id="MobiDB-lite"/>
    </source>
</evidence>
<sequence length="401" mass="45118">MDSNSKLTKISSIEGENEPVKKVEYQSLIGSLIYLSVSTRPDIAYAVSALGQFSNDPRRQHWNAAKRVLRYLKGTSCLRITYRKSNEALHGYVDADWGGNLVDRKSHTGIVYFLARGPIAWESKKQQTVTLSSTESEYVALCEAGKEAVYLRALLDEMGFGELLNGPTVLKTDNQGAQQLARNPVYHARTKHIDIKWHFIRSICSDGLVEVVHTPTQENVADILTKGLPRSPGLFPCRGIASDLCSDDSLWPLDNASDFEAVGFCAAWKTPPQRTSAYPLTDRQRREQADRANDSPDIPASHGNRAAMWPKPCDKFHTFDLTSSRQCSRQQATINFTEATSVYKLYMERLQRQQEYKPRPSFLTELSHNLHVVQAMIIMVIGPHLGNKLLQLSANQLYDFL</sequence>
<evidence type="ECO:0000313" key="2">
    <source>
        <dbReference type="EMBL" id="UYV75258.1"/>
    </source>
</evidence>
<proteinExistence type="predicted"/>
<accession>A0ABY6L292</accession>
<organism evidence="2 3">
    <name type="scientific">Cordylochernes scorpioides</name>
    <dbReference type="NCBI Taxonomy" id="51811"/>
    <lineage>
        <taxon>Eukaryota</taxon>
        <taxon>Metazoa</taxon>
        <taxon>Ecdysozoa</taxon>
        <taxon>Arthropoda</taxon>
        <taxon>Chelicerata</taxon>
        <taxon>Arachnida</taxon>
        <taxon>Pseudoscorpiones</taxon>
        <taxon>Cheliferoidea</taxon>
        <taxon>Chernetidae</taxon>
        <taxon>Cordylochernes</taxon>
    </lineage>
</organism>
<reference evidence="2 3" key="1">
    <citation type="submission" date="2022-01" db="EMBL/GenBank/DDBJ databases">
        <title>A chromosomal length assembly of Cordylochernes scorpioides.</title>
        <authorList>
            <person name="Zeh D."/>
            <person name="Zeh J."/>
        </authorList>
    </citation>
    <scope>NUCLEOTIDE SEQUENCE [LARGE SCALE GENOMIC DNA]</scope>
    <source>
        <strain evidence="2">IN4F17</strain>
        <tissue evidence="2">Whole Body</tissue>
    </source>
</reference>
<feature type="region of interest" description="Disordered" evidence="1">
    <location>
        <begin position="275"/>
        <end position="304"/>
    </location>
</feature>
<dbReference type="SUPFAM" id="SSF56672">
    <property type="entry name" value="DNA/RNA polymerases"/>
    <property type="match status" value="1"/>
</dbReference>
<keyword evidence="3" id="KW-1185">Reference proteome</keyword>
<feature type="compositionally biased region" description="Basic and acidic residues" evidence="1">
    <location>
        <begin position="282"/>
        <end position="294"/>
    </location>
</feature>
<gene>
    <name evidence="2" type="ORF">LAZ67_12003120</name>
</gene>
<protein>
    <submittedName>
        <fullName evidence="2">Uncharacterized protein</fullName>
    </submittedName>
</protein>
<dbReference type="PANTHER" id="PTHR11439:SF463">
    <property type="entry name" value="REVERSE TRANSCRIPTASE TY1_COPIA-TYPE DOMAIN-CONTAINING PROTEIN"/>
    <property type="match status" value="1"/>
</dbReference>